<accession>R9AVX4</accession>
<evidence type="ECO:0000313" key="2">
    <source>
        <dbReference type="Proteomes" id="UP000016203"/>
    </source>
</evidence>
<dbReference type="Proteomes" id="UP000016203">
    <property type="component" value="Unassembled WGS sequence"/>
</dbReference>
<dbReference type="AlphaFoldDB" id="R9AVX4"/>
<proteinExistence type="predicted"/>
<dbReference type="EMBL" id="AQFL01000014">
    <property type="protein sequence ID" value="EOR06399.1"/>
    <property type="molecule type" value="Genomic_DNA"/>
</dbReference>
<dbReference type="HOGENOM" id="CLU_2662759_0_0_6"/>
<gene>
    <name evidence="1" type="ORF">F896_02859</name>
</gene>
<sequence length="75" mass="8518">MTVFYLLLLELYQFCNGHQPAKGLREQKVKAKSEKANQDLSINKQVEQDSILPSVEVLDLDVAEARLHHKKTVAV</sequence>
<evidence type="ECO:0000313" key="1">
    <source>
        <dbReference type="EMBL" id="EOR06399.1"/>
    </source>
</evidence>
<protein>
    <submittedName>
        <fullName evidence="1">FMN reductase</fullName>
    </submittedName>
</protein>
<organism evidence="1 2">
    <name type="scientific">Acinetobacter genomosp. 15BJ</name>
    <dbReference type="NCBI Taxonomy" id="106651"/>
    <lineage>
        <taxon>Bacteria</taxon>
        <taxon>Pseudomonadati</taxon>
        <taxon>Pseudomonadota</taxon>
        <taxon>Gammaproteobacteria</taxon>
        <taxon>Moraxellales</taxon>
        <taxon>Moraxellaceae</taxon>
        <taxon>Acinetobacter</taxon>
    </lineage>
</organism>
<reference evidence="1 2" key="1">
    <citation type="submission" date="2013-03" db="EMBL/GenBank/DDBJ databases">
        <title>The Genome Sequence of Acinetobacter sp. CIP 110321.</title>
        <authorList>
            <consortium name="The Broad Institute Genome Sequencing Platform"/>
            <consortium name="The Broad Institute Genome Sequencing Center for Infectious Disease"/>
            <person name="Cerqueira G."/>
            <person name="Feldgarden M."/>
            <person name="Courvalin P."/>
            <person name="Perichon B."/>
            <person name="Grillot-Courvalin C."/>
            <person name="Clermont D."/>
            <person name="Rocha E."/>
            <person name="Yoon E.-J."/>
            <person name="Nemec A."/>
            <person name="Walker B."/>
            <person name="Young S.K."/>
            <person name="Zeng Q."/>
            <person name="Gargeya S."/>
            <person name="Fitzgerald M."/>
            <person name="Haas B."/>
            <person name="Abouelleil A."/>
            <person name="Alvarado L."/>
            <person name="Arachchi H.M."/>
            <person name="Berlin A.M."/>
            <person name="Chapman S.B."/>
            <person name="Dewar J."/>
            <person name="Goldberg J."/>
            <person name="Griggs A."/>
            <person name="Gujja S."/>
            <person name="Hansen M."/>
            <person name="Howarth C."/>
            <person name="Imamovic A."/>
            <person name="Larimer J."/>
            <person name="McCowan C."/>
            <person name="Murphy C."/>
            <person name="Neiman D."/>
            <person name="Pearson M."/>
            <person name="Priest M."/>
            <person name="Roberts A."/>
            <person name="Saif S."/>
            <person name="Shea T."/>
            <person name="Sisk P."/>
            <person name="Sykes S."/>
            <person name="Wortman J."/>
            <person name="Nusbaum C."/>
            <person name="Birren B."/>
        </authorList>
    </citation>
    <scope>NUCLEOTIDE SEQUENCE [LARGE SCALE GENOMIC DNA]</scope>
    <source>
        <strain evidence="1 2">CIP 110321</strain>
    </source>
</reference>
<comment type="caution">
    <text evidence="1">The sequence shown here is derived from an EMBL/GenBank/DDBJ whole genome shotgun (WGS) entry which is preliminary data.</text>
</comment>
<dbReference type="PATRIC" id="fig|1217699.3.peg.2802"/>
<name>R9AVX4_9GAMM</name>